<evidence type="ECO:0000313" key="2">
    <source>
        <dbReference type="Proteomes" id="UP000054630"/>
    </source>
</evidence>
<dbReference type="Proteomes" id="UP000054630">
    <property type="component" value="Unassembled WGS sequence"/>
</dbReference>
<gene>
    <name evidence="1" type="ORF">T07_6832</name>
</gene>
<dbReference type="AlphaFoldDB" id="A0A0V0RGE5"/>
<sequence>MSDSLELFLSDSSSHGIDSLWRTVEKQMSISVSVSNPEINTFDDREAVWLPCKGKSSALARNLSMRSPGKVYSKEAVWLPCKGKSSALARNLSMRSPGKVYSK</sequence>
<reference evidence="1 2" key="1">
    <citation type="submission" date="2015-01" db="EMBL/GenBank/DDBJ databases">
        <title>Evolution of Trichinella species and genotypes.</title>
        <authorList>
            <person name="Korhonen P.K."/>
            <person name="Edoardo P."/>
            <person name="Giuseppe L.R."/>
            <person name="Gasser R.B."/>
        </authorList>
    </citation>
    <scope>NUCLEOTIDE SEQUENCE [LARGE SCALE GENOMIC DNA]</scope>
    <source>
        <strain evidence="1">ISS37</strain>
    </source>
</reference>
<accession>A0A0V0RGE5</accession>
<protein>
    <submittedName>
        <fullName evidence="1">Uncharacterized protein</fullName>
    </submittedName>
</protein>
<evidence type="ECO:0000313" key="1">
    <source>
        <dbReference type="EMBL" id="KRX13317.1"/>
    </source>
</evidence>
<name>A0A0V0RGE5_9BILA</name>
<keyword evidence="2" id="KW-1185">Reference proteome</keyword>
<dbReference type="OrthoDB" id="5934951at2759"/>
<comment type="caution">
    <text evidence="1">The sequence shown here is derived from an EMBL/GenBank/DDBJ whole genome shotgun (WGS) entry which is preliminary data.</text>
</comment>
<dbReference type="EMBL" id="JYDL01000209">
    <property type="protein sequence ID" value="KRX13317.1"/>
    <property type="molecule type" value="Genomic_DNA"/>
</dbReference>
<proteinExistence type="predicted"/>
<organism evidence="1 2">
    <name type="scientific">Trichinella nelsoni</name>
    <dbReference type="NCBI Taxonomy" id="6336"/>
    <lineage>
        <taxon>Eukaryota</taxon>
        <taxon>Metazoa</taxon>
        <taxon>Ecdysozoa</taxon>
        <taxon>Nematoda</taxon>
        <taxon>Enoplea</taxon>
        <taxon>Dorylaimia</taxon>
        <taxon>Trichinellida</taxon>
        <taxon>Trichinellidae</taxon>
        <taxon>Trichinella</taxon>
    </lineage>
</organism>